<dbReference type="Proteomes" id="UP001497482">
    <property type="component" value="Chromosome 5"/>
</dbReference>
<dbReference type="EMBL" id="OZ035827">
    <property type="protein sequence ID" value="CAL1605936.1"/>
    <property type="molecule type" value="Genomic_DNA"/>
</dbReference>
<feature type="region of interest" description="Disordered" evidence="1">
    <location>
        <begin position="1"/>
        <end position="26"/>
    </location>
</feature>
<protein>
    <submittedName>
        <fullName evidence="2">Uncharacterized protein</fullName>
    </submittedName>
</protein>
<feature type="compositionally biased region" description="Low complexity" evidence="1">
    <location>
        <begin position="92"/>
        <end position="103"/>
    </location>
</feature>
<evidence type="ECO:0000256" key="1">
    <source>
        <dbReference type="SAM" id="MobiDB-lite"/>
    </source>
</evidence>
<evidence type="ECO:0000313" key="2">
    <source>
        <dbReference type="EMBL" id="CAL1605936.1"/>
    </source>
</evidence>
<reference evidence="2 3" key="1">
    <citation type="submission" date="2024-04" db="EMBL/GenBank/DDBJ databases">
        <authorList>
            <person name="Waldvogel A.-M."/>
            <person name="Schoenle A."/>
        </authorList>
    </citation>
    <scope>NUCLEOTIDE SEQUENCE [LARGE SCALE GENOMIC DNA]</scope>
</reference>
<feature type="compositionally biased region" description="Low complexity" evidence="1">
    <location>
        <begin position="158"/>
        <end position="172"/>
    </location>
</feature>
<gene>
    <name evidence="2" type="ORF">KC01_LOCUS33228</name>
</gene>
<organism evidence="2 3">
    <name type="scientific">Knipowitschia caucasica</name>
    <name type="common">Caucasian dwarf goby</name>
    <name type="synonym">Pomatoschistus caucasicus</name>
    <dbReference type="NCBI Taxonomy" id="637954"/>
    <lineage>
        <taxon>Eukaryota</taxon>
        <taxon>Metazoa</taxon>
        <taxon>Chordata</taxon>
        <taxon>Craniata</taxon>
        <taxon>Vertebrata</taxon>
        <taxon>Euteleostomi</taxon>
        <taxon>Actinopterygii</taxon>
        <taxon>Neopterygii</taxon>
        <taxon>Teleostei</taxon>
        <taxon>Neoteleostei</taxon>
        <taxon>Acanthomorphata</taxon>
        <taxon>Gobiaria</taxon>
        <taxon>Gobiiformes</taxon>
        <taxon>Gobioidei</taxon>
        <taxon>Gobiidae</taxon>
        <taxon>Gobiinae</taxon>
        <taxon>Knipowitschia</taxon>
    </lineage>
</organism>
<name>A0AAV2LXY4_KNICA</name>
<evidence type="ECO:0000313" key="3">
    <source>
        <dbReference type="Proteomes" id="UP001497482"/>
    </source>
</evidence>
<feature type="region of interest" description="Disordered" evidence="1">
    <location>
        <begin position="92"/>
        <end position="172"/>
    </location>
</feature>
<feature type="region of interest" description="Disordered" evidence="1">
    <location>
        <begin position="39"/>
        <end position="59"/>
    </location>
</feature>
<sequence>MLQITTSGAESLPNLEAPSDTGPSDDLAIVPLENVLVEDSHRDTENAPVHASPPVLRRTTRPGLRSSLARVVFLLLLGSACVVHASCAPGPSLECSPSPGLSPGLPPGLSPGLPPGLSPGLSPGLPPGLSPGLPPGLSPGLPPGLSPGLPPGLPPGLSPGLSPGLPSSACHP</sequence>
<keyword evidence="3" id="KW-1185">Reference proteome</keyword>
<accession>A0AAV2LXY4</accession>
<feature type="compositionally biased region" description="Pro residues" evidence="1">
    <location>
        <begin position="124"/>
        <end position="157"/>
    </location>
</feature>
<feature type="compositionally biased region" description="Pro residues" evidence="1">
    <location>
        <begin position="104"/>
        <end position="117"/>
    </location>
</feature>
<proteinExistence type="predicted"/>
<dbReference type="AlphaFoldDB" id="A0AAV2LXY4"/>